<evidence type="ECO:0000313" key="2">
    <source>
        <dbReference type="EMBL" id="KAF0931884.1"/>
    </source>
</evidence>
<feature type="compositionally biased region" description="Basic and acidic residues" evidence="1">
    <location>
        <begin position="21"/>
        <end position="35"/>
    </location>
</feature>
<feature type="region of interest" description="Disordered" evidence="1">
    <location>
        <begin position="1"/>
        <end position="52"/>
    </location>
</feature>
<dbReference type="Proteomes" id="UP000479710">
    <property type="component" value="Unassembled WGS sequence"/>
</dbReference>
<organism evidence="2 3">
    <name type="scientific">Oryza meyeriana var. granulata</name>
    <dbReference type="NCBI Taxonomy" id="110450"/>
    <lineage>
        <taxon>Eukaryota</taxon>
        <taxon>Viridiplantae</taxon>
        <taxon>Streptophyta</taxon>
        <taxon>Embryophyta</taxon>
        <taxon>Tracheophyta</taxon>
        <taxon>Spermatophyta</taxon>
        <taxon>Magnoliopsida</taxon>
        <taxon>Liliopsida</taxon>
        <taxon>Poales</taxon>
        <taxon>Poaceae</taxon>
        <taxon>BOP clade</taxon>
        <taxon>Oryzoideae</taxon>
        <taxon>Oryzeae</taxon>
        <taxon>Oryzinae</taxon>
        <taxon>Oryza</taxon>
        <taxon>Oryza meyeriana</taxon>
    </lineage>
</organism>
<keyword evidence="3" id="KW-1185">Reference proteome</keyword>
<feature type="compositionally biased region" description="Gly residues" evidence="1">
    <location>
        <begin position="1"/>
        <end position="20"/>
    </location>
</feature>
<name>A0A6G1F4T7_9ORYZ</name>
<sequence length="111" mass="11673">MEAEQDGGGAEHAGETGGADGRPRGRRANDGDVLERTYGGHGGGDLGGKVPALSVEGVDGEVEHVAVARVVDHEEEPRRQGPSPWAPDTILNTLTKLADARDDLAYFNEEL</sequence>
<comment type="caution">
    <text evidence="2">The sequence shown here is derived from an EMBL/GenBank/DDBJ whole genome shotgun (WGS) entry which is preliminary data.</text>
</comment>
<gene>
    <name evidence="2" type="ORF">E2562_007076</name>
</gene>
<evidence type="ECO:0000313" key="3">
    <source>
        <dbReference type="Proteomes" id="UP000479710"/>
    </source>
</evidence>
<evidence type="ECO:0000256" key="1">
    <source>
        <dbReference type="SAM" id="MobiDB-lite"/>
    </source>
</evidence>
<dbReference type="AlphaFoldDB" id="A0A6G1F4T7"/>
<proteinExistence type="predicted"/>
<dbReference type="EMBL" id="SPHZ02000001">
    <property type="protein sequence ID" value="KAF0931884.1"/>
    <property type="molecule type" value="Genomic_DNA"/>
</dbReference>
<protein>
    <submittedName>
        <fullName evidence="2">Uncharacterized protein</fullName>
    </submittedName>
</protein>
<accession>A0A6G1F4T7</accession>
<reference evidence="2 3" key="1">
    <citation type="submission" date="2019-11" db="EMBL/GenBank/DDBJ databases">
        <title>Whole genome sequence of Oryza granulata.</title>
        <authorList>
            <person name="Li W."/>
        </authorList>
    </citation>
    <scope>NUCLEOTIDE SEQUENCE [LARGE SCALE GENOMIC DNA]</scope>
    <source>
        <strain evidence="3">cv. Menghai</strain>
        <tissue evidence="2">Leaf</tissue>
    </source>
</reference>